<dbReference type="OrthoDB" id="10036721at2759"/>
<dbReference type="Pfam" id="PF08531">
    <property type="entry name" value="Bac_rhamnosid_N"/>
    <property type="match status" value="1"/>
</dbReference>
<feature type="domain" description="Bacterial alpha-L-rhamnosidase N-terminal" evidence="5">
    <location>
        <begin position="157"/>
        <end position="325"/>
    </location>
</feature>
<name>A0A0U1M600_TALIS</name>
<keyword evidence="9" id="KW-1185">Reference proteome</keyword>
<evidence type="ECO:0000259" key="6">
    <source>
        <dbReference type="Pfam" id="PF17389"/>
    </source>
</evidence>
<dbReference type="Pfam" id="PF05592">
    <property type="entry name" value="Bac_rhamnosid"/>
    <property type="match status" value="1"/>
</dbReference>
<protein>
    <recommendedName>
        <fullName evidence="2">alpha-L-rhamnosidase</fullName>
        <ecNumber evidence="2">3.2.1.40</ecNumber>
    </recommendedName>
</protein>
<dbReference type="InterPro" id="IPR013737">
    <property type="entry name" value="Bac_rhamnosid_N"/>
</dbReference>
<dbReference type="EC" id="3.2.1.40" evidence="2"/>
<accession>A0A0U1M600</accession>
<dbReference type="SUPFAM" id="SSF48208">
    <property type="entry name" value="Six-hairpin glycosidases"/>
    <property type="match status" value="1"/>
</dbReference>
<dbReference type="InterPro" id="IPR008902">
    <property type="entry name" value="Rhamnosid_concanavalin"/>
</dbReference>
<dbReference type="PANTHER" id="PTHR33307">
    <property type="entry name" value="ALPHA-RHAMNOSIDASE (EUROFUNG)"/>
    <property type="match status" value="1"/>
</dbReference>
<dbReference type="Proteomes" id="UP000054383">
    <property type="component" value="Unassembled WGS sequence"/>
</dbReference>
<keyword evidence="3" id="KW-0378">Hydrolase</keyword>
<dbReference type="InterPro" id="IPR035398">
    <property type="entry name" value="Bac_rhamnosid_C"/>
</dbReference>
<feature type="domain" description="Alpha-L-rhamnosidase concanavalin-like" evidence="4">
    <location>
        <begin position="337"/>
        <end position="436"/>
    </location>
</feature>
<dbReference type="GO" id="GO:0030596">
    <property type="term" value="F:alpha-L-rhamnosidase activity"/>
    <property type="evidence" value="ECO:0007669"/>
    <property type="project" value="UniProtKB-EC"/>
</dbReference>
<evidence type="ECO:0000313" key="9">
    <source>
        <dbReference type="Proteomes" id="UP000054383"/>
    </source>
</evidence>
<dbReference type="GO" id="GO:0005975">
    <property type="term" value="P:carbohydrate metabolic process"/>
    <property type="evidence" value="ECO:0007669"/>
    <property type="project" value="InterPro"/>
</dbReference>
<gene>
    <name evidence="8" type="ORF">PISL3812_08081</name>
</gene>
<dbReference type="Pfam" id="PF17389">
    <property type="entry name" value="Bac_rhamnosid6H"/>
    <property type="match status" value="1"/>
</dbReference>
<proteinExistence type="predicted"/>
<dbReference type="Gene3D" id="1.50.10.10">
    <property type="match status" value="1"/>
</dbReference>
<dbReference type="InterPro" id="IPR016007">
    <property type="entry name" value="Alpha_rhamnosid"/>
</dbReference>
<evidence type="ECO:0000256" key="1">
    <source>
        <dbReference type="ARBA" id="ARBA00001445"/>
    </source>
</evidence>
<dbReference type="STRING" id="28573.A0A0U1M600"/>
<dbReference type="EMBL" id="CVMT01000009">
    <property type="protein sequence ID" value="CRG91033.1"/>
    <property type="molecule type" value="Genomic_DNA"/>
</dbReference>
<dbReference type="AlphaFoldDB" id="A0A0U1M600"/>
<feature type="domain" description="Alpha-L-rhamnosidase six-hairpin glycosidase" evidence="6">
    <location>
        <begin position="441"/>
        <end position="792"/>
    </location>
</feature>
<dbReference type="Gene3D" id="2.60.40.10">
    <property type="entry name" value="Immunoglobulins"/>
    <property type="match status" value="1"/>
</dbReference>
<dbReference type="OMA" id="FACSNTH"/>
<evidence type="ECO:0000256" key="3">
    <source>
        <dbReference type="ARBA" id="ARBA00022801"/>
    </source>
</evidence>
<dbReference type="InterPro" id="IPR012341">
    <property type="entry name" value="6hp_glycosidase-like_sf"/>
</dbReference>
<dbReference type="Pfam" id="PF17390">
    <property type="entry name" value="Bac_rhamnosid_C"/>
    <property type="match status" value="1"/>
</dbReference>
<dbReference type="PIRSF" id="PIRSF010631">
    <property type="entry name" value="A-rhamnsds"/>
    <property type="match status" value="1"/>
</dbReference>
<dbReference type="PANTHER" id="PTHR33307:SF6">
    <property type="entry name" value="ALPHA-RHAMNOSIDASE (EUROFUNG)-RELATED"/>
    <property type="match status" value="1"/>
</dbReference>
<evidence type="ECO:0000256" key="2">
    <source>
        <dbReference type="ARBA" id="ARBA00012652"/>
    </source>
</evidence>
<dbReference type="InterPro" id="IPR013783">
    <property type="entry name" value="Ig-like_fold"/>
</dbReference>
<evidence type="ECO:0000313" key="8">
    <source>
        <dbReference type="EMBL" id="CRG91033.1"/>
    </source>
</evidence>
<feature type="domain" description="Alpha-L-rhamnosidase C-terminal" evidence="7">
    <location>
        <begin position="794"/>
        <end position="868"/>
    </location>
</feature>
<dbReference type="InterPro" id="IPR008928">
    <property type="entry name" value="6-hairpin_glycosidase_sf"/>
</dbReference>
<evidence type="ECO:0000259" key="7">
    <source>
        <dbReference type="Pfam" id="PF17390"/>
    </source>
</evidence>
<dbReference type="Gene3D" id="2.60.120.260">
    <property type="entry name" value="Galactose-binding domain-like"/>
    <property type="match status" value="2"/>
</dbReference>
<sequence length="942" mass="105012">MYGLVVPVAPRFEHHENGFGVGHMSPRLSWKFTSPGATVAGDWTQRAYDLQIIRGVGGQEQEQTYHARSNESVLVPWPWEPLHSREMARVRVRCYGAGNESATPWSEWSTVEASLLHQEDWQAAFITPTRLVDAAAPLAPIRFRKRFNLPSRSSPMIRARLYITALGVYHAFLNGQRIGDHLMAPGWTAYDHRLNFQSFDVTSLLHPQDENVIDVEVGAGWYATRLGFHGGKRCYYGSADLAVLAQLEIAADSSGTPWVLLSDDTWTCLTSSIKSSEIYDGEIYDMRRDKRGGTSADADREKTVRIIAWPRARLIAPDAPPVRVIQEMPVVQILDSPSGKLILDFGQNLVGKVRIKSTVIPKGDQVTLRHAEVLEDGELCMRPLRTAKCTDIIVGSGEELCNWTPAFTFHGFRYVQVDGWPTGRPSLGDFAALVMHTDMQRRGWFACSNTHVNRLHNNIVWGMRGNFISVPTDCPQRDERLGWTGDLQVFANSAGFLYNTTGILSEWLQDLSAEHLEDHRKGIPPLVVPDVLQKSGGSLPQAVWGDAAVLVPNVLHLYSADVSILQRQHKSMTAWLDHGIPRGSDGLWDAESWQLGDWLDPTAPPDDPTDTRTDGLLVADAYLVYTTSTLAMMCSTIGYIVDAERYAADAKRLKEAFAEKYISPQGNIMSNTQSAISLAICFSLYKNVLQRRTAAASLSRLVRRGRFALATGFVGTKFIAEALTLTCQSSLAYRMLLRKKCPSWLYPLTVGATTIWERWDSMRPDFSINPGEMTSFNHYALGSIANWLHTSVAGIQPLQPGWKAVRICPVVGGKLEWAEACFDGPYGEVRCRWEIREDLFHMVVEIPPNTTALVTLPADQPSTITDEEASGVWVGSGIYEFHCGYTSTEEWPPRPLLGPFQQDDVEDIWTNSSGVGRLTMAELLARRSDRLFSSSSAGFREF</sequence>
<dbReference type="InterPro" id="IPR035396">
    <property type="entry name" value="Bac_rhamnosid6H"/>
</dbReference>
<comment type="catalytic activity">
    <reaction evidence="1">
        <text>Hydrolysis of terminal non-reducing alpha-L-rhamnose residues in alpha-L-rhamnosides.</text>
        <dbReference type="EC" id="3.2.1.40"/>
    </reaction>
</comment>
<dbReference type="Gene3D" id="2.60.420.10">
    <property type="entry name" value="Maltose phosphorylase, domain 3"/>
    <property type="match status" value="1"/>
</dbReference>
<evidence type="ECO:0000259" key="5">
    <source>
        <dbReference type="Pfam" id="PF08531"/>
    </source>
</evidence>
<evidence type="ECO:0000259" key="4">
    <source>
        <dbReference type="Pfam" id="PF05592"/>
    </source>
</evidence>
<reference evidence="8 9" key="1">
    <citation type="submission" date="2015-04" db="EMBL/GenBank/DDBJ databases">
        <authorList>
            <person name="Syromyatnikov M.Y."/>
            <person name="Popov V.N."/>
        </authorList>
    </citation>
    <scope>NUCLEOTIDE SEQUENCE [LARGE SCALE GENOMIC DNA]</scope>
    <source>
        <strain evidence="8">WF-38-12</strain>
    </source>
</reference>
<organism evidence="8 9">
    <name type="scientific">Talaromyces islandicus</name>
    <name type="common">Penicillium islandicum</name>
    <dbReference type="NCBI Taxonomy" id="28573"/>
    <lineage>
        <taxon>Eukaryota</taxon>
        <taxon>Fungi</taxon>
        <taxon>Dikarya</taxon>
        <taxon>Ascomycota</taxon>
        <taxon>Pezizomycotina</taxon>
        <taxon>Eurotiomycetes</taxon>
        <taxon>Eurotiomycetidae</taxon>
        <taxon>Eurotiales</taxon>
        <taxon>Trichocomaceae</taxon>
        <taxon>Talaromyces</taxon>
        <taxon>Talaromyces sect. Islandici</taxon>
    </lineage>
</organism>
<dbReference type="Pfam" id="PF25788">
    <property type="entry name" value="Ig_Rha78A_N"/>
    <property type="match status" value="1"/>
</dbReference>